<protein>
    <submittedName>
        <fullName evidence="1">Uncharacterized protein (DUF2267 family)</fullName>
    </submittedName>
</protein>
<gene>
    <name evidence="1" type="ORF">HNR21_000356</name>
</gene>
<dbReference type="NCBIfam" id="NF035938">
    <property type="entry name" value="EboA_domain"/>
    <property type="match status" value="1"/>
</dbReference>
<dbReference type="AlphaFoldDB" id="A0A7W3MT94"/>
<dbReference type="RefSeq" id="WP_182703757.1">
    <property type="nucleotide sequence ID" value="NZ_JACJII010000001.1"/>
</dbReference>
<dbReference type="Proteomes" id="UP000539313">
    <property type="component" value="Unassembled WGS sequence"/>
</dbReference>
<evidence type="ECO:0000313" key="2">
    <source>
        <dbReference type="Proteomes" id="UP000539313"/>
    </source>
</evidence>
<proteinExistence type="predicted"/>
<organism evidence="1 2">
    <name type="scientific">Thermomonospora cellulosilytica</name>
    <dbReference type="NCBI Taxonomy" id="1411118"/>
    <lineage>
        <taxon>Bacteria</taxon>
        <taxon>Bacillati</taxon>
        <taxon>Actinomycetota</taxon>
        <taxon>Actinomycetes</taxon>
        <taxon>Streptosporangiales</taxon>
        <taxon>Thermomonosporaceae</taxon>
        <taxon>Thermomonospora</taxon>
    </lineage>
</organism>
<dbReference type="InterPro" id="IPR047715">
    <property type="entry name" value="EboA_dom"/>
</dbReference>
<evidence type="ECO:0000313" key="1">
    <source>
        <dbReference type="EMBL" id="MBA9001474.1"/>
    </source>
</evidence>
<reference evidence="1 2" key="1">
    <citation type="submission" date="2020-08" db="EMBL/GenBank/DDBJ databases">
        <title>Sequencing the genomes of 1000 actinobacteria strains.</title>
        <authorList>
            <person name="Klenk H.-P."/>
        </authorList>
    </citation>
    <scope>NUCLEOTIDE SEQUENCE [LARGE SCALE GENOMIC DNA]</scope>
    <source>
        <strain evidence="1 2">DSM 45823</strain>
    </source>
</reference>
<sequence>MTQVDQSLDRERLLDGVLDEHGRSWLADAVRRVREREEAVLELFPVAARACGRAPVPGMPGVTVDLLVRERLLAALPGRGAALGDLLWRIYRYGDASERIAVLTALGRLDADGALGEHGLQIVRDAIRTNDTRLIEAAVGPYGARHLPDGEYRQAVLKCVFVGVPLSAVAGLKRRADRELARMLADYAHERTVAGRDVPADVWPLIRRHPDVTEGRRLPEGQV</sequence>
<dbReference type="EMBL" id="JACJII010000001">
    <property type="protein sequence ID" value="MBA9001474.1"/>
    <property type="molecule type" value="Genomic_DNA"/>
</dbReference>
<accession>A0A7W3MT94</accession>
<keyword evidence="2" id="KW-1185">Reference proteome</keyword>
<comment type="caution">
    <text evidence="1">The sequence shown here is derived from an EMBL/GenBank/DDBJ whole genome shotgun (WGS) entry which is preliminary data.</text>
</comment>
<name>A0A7W3MT94_9ACTN</name>